<sequence length="122" mass="13636">MPGVPEIKEATSQLRDNIDVEASPDCRMHRKSGKHRLTPPHASACQKYRRQVRTCHLWEDHAYQGSPNSSQLREQHQRPAYTAPPRALELKKPRISEQQAALAAASTSDIRSATKGTGAEQQ</sequence>
<proteinExistence type="predicted"/>
<feature type="region of interest" description="Disordered" evidence="1">
    <location>
        <begin position="1"/>
        <end position="23"/>
    </location>
</feature>
<name>A0AAV7PU35_PLEWA</name>
<gene>
    <name evidence="2" type="ORF">NDU88_008337</name>
</gene>
<dbReference type="Proteomes" id="UP001066276">
    <property type="component" value="Chromosome 7"/>
</dbReference>
<accession>A0AAV7PU35</accession>
<evidence type="ECO:0000313" key="2">
    <source>
        <dbReference type="EMBL" id="KAJ1129978.1"/>
    </source>
</evidence>
<comment type="caution">
    <text evidence="2">The sequence shown here is derived from an EMBL/GenBank/DDBJ whole genome shotgun (WGS) entry which is preliminary data.</text>
</comment>
<keyword evidence="3" id="KW-1185">Reference proteome</keyword>
<dbReference type="AlphaFoldDB" id="A0AAV7PU35"/>
<organism evidence="2 3">
    <name type="scientific">Pleurodeles waltl</name>
    <name type="common">Iberian ribbed newt</name>
    <dbReference type="NCBI Taxonomy" id="8319"/>
    <lineage>
        <taxon>Eukaryota</taxon>
        <taxon>Metazoa</taxon>
        <taxon>Chordata</taxon>
        <taxon>Craniata</taxon>
        <taxon>Vertebrata</taxon>
        <taxon>Euteleostomi</taxon>
        <taxon>Amphibia</taxon>
        <taxon>Batrachia</taxon>
        <taxon>Caudata</taxon>
        <taxon>Salamandroidea</taxon>
        <taxon>Salamandridae</taxon>
        <taxon>Pleurodelinae</taxon>
        <taxon>Pleurodeles</taxon>
    </lineage>
</organism>
<feature type="region of interest" description="Disordered" evidence="1">
    <location>
        <begin position="62"/>
        <end position="122"/>
    </location>
</feature>
<reference evidence="2" key="1">
    <citation type="journal article" date="2022" name="bioRxiv">
        <title>Sequencing and chromosome-scale assembly of the giantPleurodeles waltlgenome.</title>
        <authorList>
            <person name="Brown T."/>
            <person name="Elewa A."/>
            <person name="Iarovenko S."/>
            <person name="Subramanian E."/>
            <person name="Araus A.J."/>
            <person name="Petzold A."/>
            <person name="Susuki M."/>
            <person name="Suzuki K.-i.T."/>
            <person name="Hayashi T."/>
            <person name="Toyoda A."/>
            <person name="Oliveira C."/>
            <person name="Osipova E."/>
            <person name="Leigh N.D."/>
            <person name="Simon A."/>
            <person name="Yun M.H."/>
        </authorList>
    </citation>
    <scope>NUCLEOTIDE SEQUENCE</scope>
    <source>
        <strain evidence="2">20211129_DDA</strain>
        <tissue evidence="2">Liver</tissue>
    </source>
</reference>
<feature type="compositionally biased region" description="Polar residues" evidence="1">
    <location>
        <begin position="105"/>
        <end position="122"/>
    </location>
</feature>
<evidence type="ECO:0000256" key="1">
    <source>
        <dbReference type="SAM" id="MobiDB-lite"/>
    </source>
</evidence>
<dbReference type="EMBL" id="JANPWB010000011">
    <property type="protein sequence ID" value="KAJ1129978.1"/>
    <property type="molecule type" value="Genomic_DNA"/>
</dbReference>
<evidence type="ECO:0000313" key="3">
    <source>
        <dbReference type="Proteomes" id="UP001066276"/>
    </source>
</evidence>
<protein>
    <submittedName>
        <fullName evidence="2">Uncharacterized protein</fullName>
    </submittedName>
</protein>